<keyword evidence="1" id="KW-0472">Membrane</keyword>
<dbReference type="EMBL" id="VSRR010003030">
    <property type="protein sequence ID" value="MPC34313.1"/>
    <property type="molecule type" value="Genomic_DNA"/>
</dbReference>
<feature type="transmembrane region" description="Helical" evidence="1">
    <location>
        <begin position="42"/>
        <end position="68"/>
    </location>
</feature>
<evidence type="ECO:0000313" key="3">
    <source>
        <dbReference type="Proteomes" id="UP000324222"/>
    </source>
</evidence>
<sequence length="72" mass="8238">MCPHQPPTSYRRVFCGLGVTFLKVLPQNIPRDLTVNPKTKRFYRLVCEAILLCVACYLNALFVCYGVILRFG</sequence>
<protein>
    <submittedName>
        <fullName evidence="2">Uncharacterized protein</fullName>
    </submittedName>
</protein>
<comment type="caution">
    <text evidence="2">The sequence shown here is derived from an EMBL/GenBank/DDBJ whole genome shotgun (WGS) entry which is preliminary data.</text>
</comment>
<name>A0A5B7EMV5_PORTR</name>
<gene>
    <name evidence="2" type="ORF">E2C01_027699</name>
</gene>
<reference evidence="2 3" key="1">
    <citation type="submission" date="2019-05" db="EMBL/GenBank/DDBJ databases">
        <title>Another draft genome of Portunus trituberculatus and its Hox gene families provides insights of decapod evolution.</title>
        <authorList>
            <person name="Jeong J.-H."/>
            <person name="Song I."/>
            <person name="Kim S."/>
            <person name="Choi T."/>
            <person name="Kim D."/>
            <person name="Ryu S."/>
            <person name="Kim W."/>
        </authorList>
    </citation>
    <scope>NUCLEOTIDE SEQUENCE [LARGE SCALE GENOMIC DNA]</scope>
    <source>
        <tissue evidence="2">Muscle</tissue>
    </source>
</reference>
<keyword evidence="1" id="KW-0812">Transmembrane</keyword>
<accession>A0A5B7EMV5</accession>
<dbReference type="AlphaFoldDB" id="A0A5B7EMV5"/>
<organism evidence="2 3">
    <name type="scientific">Portunus trituberculatus</name>
    <name type="common">Swimming crab</name>
    <name type="synonym">Neptunus trituberculatus</name>
    <dbReference type="NCBI Taxonomy" id="210409"/>
    <lineage>
        <taxon>Eukaryota</taxon>
        <taxon>Metazoa</taxon>
        <taxon>Ecdysozoa</taxon>
        <taxon>Arthropoda</taxon>
        <taxon>Crustacea</taxon>
        <taxon>Multicrustacea</taxon>
        <taxon>Malacostraca</taxon>
        <taxon>Eumalacostraca</taxon>
        <taxon>Eucarida</taxon>
        <taxon>Decapoda</taxon>
        <taxon>Pleocyemata</taxon>
        <taxon>Brachyura</taxon>
        <taxon>Eubrachyura</taxon>
        <taxon>Portunoidea</taxon>
        <taxon>Portunidae</taxon>
        <taxon>Portuninae</taxon>
        <taxon>Portunus</taxon>
    </lineage>
</organism>
<keyword evidence="3" id="KW-1185">Reference proteome</keyword>
<evidence type="ECO:0000256" key="1">
    <source>
        <dbReference type="SAM" id="Phobius"/>
    </source>
</evidence>
<proteinExistence type="predicted"/>
<evidence type="ECO:0000313" key="2">
    <source>
        <dbReference type="EMBL" id="MPC34313.1"/>
    </source>
</evidence>
<keyword evidence="1" id="KW-1133">Transmembrane helix</keyword>
<dbReference type="Proteomes" id="UP000324222">
    <property type="component" value="Unassembled WGS sequence"/>
</dbReference>